<dbReference type="Proteomes" id="UP000007435">
    <property type="component" value="Chromosome"/>
</dbReference>
<accession>E4RVC3</accession>
<evidence type="ECO:0000313" key="2">
    <source>
        <dbReference type="Proteomes" id="UP000007435"/>
    </source>
</evidence>
<reference evidence="1 2" key="2">
    <citation type="journal article" date="2011" name="Stand. Genomic Sci.">
        <title>Complete genome sequence of Leadbetterella byssophila type strain (4M15).</title>
        <authorList>
            <person name="Abt B."/>
            <person name="Teshima H."/>
            <person name="Lucas S."/>
            <person name="Lapidus A."/>
            <person name="Del Rio T.G."/>
            <person name="Nolan M."/>
            <person name="Tice H."/>
            <person name="Cheng J.F."/>
            <person name="Pitluck S."/>
            <person name="Liolios K."/>
            <person name="Pagani I."/>
            <person name="Ivanova N."/>
            <person name="Mavromatis K."/>
            <person name="Pati A."/>
            <person name="Tapia R."/>
            <person name="Han C."/>
            <person name="Goodwin L."/>
            <person name="Chen A."/>
            <person name="Palaniappan K."/>
            <person name="Land M."/>
            <person name="Hauser L."/>
            <person name="Chang Y.J."/>
            <person name="Jeffries C.D."/>
            <person name="Rohde M."/>
            <person name="Goker M."/>
            <person name="Tindall B.J."/>
            <person name="Detter J.C."/>
            <person name="Woyke T."/>
            <person name="Bristow J."/>
            <person name="Eisen J.A."/>
            <person name="Markowitz V."/>
            <person name="Hugenholtz P."/>
            <person name="Klenk H.P."/>
            <person name="Kyrpides N.C."/>
        </authorList>
    </citation>
    <scope>NUCLEOTIDE SEQUENCE [LARGE SCALE GENOMIC DNA]</scope>
    <source>
        <strain evidence="2">DSM 17132 / JCM 16389 / KACC 11308 / NBRC 106382 / 4M15</strain>
    </source>
</reference>
<name>E4RVC3_LEAB4</name>
<dbReference type="EMBL" id="CP002305">
    <property type="protein sequence ID" value="ADQ16109.1"/>
    <property type="molecule type" value="Genomic_DNA"/>
</dbReference>
<protein>
    <submittedName>
        <fullName evidence="1">Uncharacterized protein</fullName>
    </submittedName>
</protein>
<proteinExistence type="predicted"/>
<keyword evidence="2" id="KW-1185">Reference proteome</keyword>
<dbReference type="HOGENOM" id="CLU_158551_0_0_10"/>
<dbReference type="AlphaFoldDB" id="E4RVC3"/>
<organism evidence="1 2">
    <name type="scientific">Leadbetterella byssophila (strain DSM 17132 / JCM 16389 / KACC 11308 / NBRC 106382 / 4M15)</name>
    <dbReference type="NCBI Taxonomy" id="649349"/>
    <lineage>
        <taxon>Bacteria</taxon>
        <taxon>Pseudomonadati</taxon>
        <taxon>Bacteroidota</taxon>
        <taxon>Cytophagia</taxon>
        <taxon>Cytophagales</taxon>
        <taxon>Leadbetterellaceae</taxon>
        <taxon>Leadbetterella</taxon>
    </lineage>
</organism>
<reference key="1">
    <citation type="submission" date="2010-11" db="EMBL/GenBank/DDBJ databases">
        <title>The complete genome of Leadbetterella byssophila DSM 17132.</title>
        <authorList>
            <consortium name="US DOE Joint Genome Institute (JGI-PGF)"/>
            <person name="Lucas S."/>
            <person name="Copeland A."/>
            <person name="Lapidus A."/>
            <person name="Glavina del Rio T."/>
            <person name="Dalin E."/>
            <person name="Tice H."/>
            <person name="Bruce D."/>
            <person name="Goodwin L."/>
            <person name="Pitluck S."/>
            <person name="Kyrpides N."/>
            <person name="Mavromatis K."/>
            <person name="Ivanova N."/>
            <person name="Teshima H."/>
            <person name="Brettin T."/>
            <person name="Detter J.C."/>
            <person name="Han C."/>
            <person name="Tapia R."/>
            <person name="Land M."/>
            <person name="Hauser L."/>
            <person name="Markowitz V."/>
            <person name="Cheng J.-F."/>
            <person name="Hugenholtz P."/>
            <person name="Woyke T."/>
            <person name="Wu D."/>
            <person name="Tindall B."/>
            <person name="Pomrenke H.G."/>
            <person name="Brambilla E."/>
            <person name="Klenk H.-P."/>
            <person name="Eisen J.A."/>
        </authorList>
    </citation>
    <scope>NUCLEOTIDE SEQUENCE [LARGE SCALE GENOMIC DNA]</scope>
    <source>
        <strain>DSM 17132</strain>
    </source>
</reference>
<dbReference type="eggNOG" id="ENOG5032S88">
    <property type="taxonomic scope" value="Bacteria"/>
</dbReference>
<dbReference type="KEGG" id="lby:Lbys_0327"/>
<gene>
    <name evidence="1" type="ordered locus">Lbys_0327</name>
</gene>
<sequence length="101" mass="11640">MEGRDYYVIQLQSDEIELLVSKNTGRHYATLRKCWMSTTFDEQTCKLMLGKKMPGTILKEQCDPYSFVIEDTGEEITLNHRNTYSPVESEEGKVIGELQEA</sequence>
<evidence type="ECO:0000313" key="1">
    <source>
        <dbReference type="EMBL" id="ADQ16109.1"/>
    </source>
</evidence>